<evidence type="ECO:0000256" key="2">
    <source>
        <dbReference type="PROSITE-ProRule" id="PRU00808"/>
    </source>
</evidence>
<dbReference type="Pfam" id="PF00227">
    <property type="entry name" value="Proteasome"/>
    <property type="match status" value="1"/>
</dbReference>
<dbReference type="InterPro" id="IPR029055">
    <property type="entry name" value="Ntn_hydrolases_N"/>
</dbReference>
<dbReference type="Gene3D" id="3.60.20.10">
    <property type="entry name" value="Glutamine Phosphoribosylpyrophosphate, subunit 1, domain 1"/>
    <property type="match status" value="1"/>
</dbReference>
<name>A0ABN9R682_9DINO</name>
<dbReference type="InterPro" id="IPR023332">
    <property type="entry name" value="Proteasome_alpha-type"/>
</dbReference>
<dbReference type="NCBIfam" id="NF003075">
    <property type="entry name" value="PRK03996.1"/>
    <property type="match status" value="1"/>
</dbReference>
<comment type="similarity">
    <text evidence="2">Belongs to the peptidase T1A family.</text>
</comment>
<dbReference type="Proteomes" id="UP001189429">
    <property type="component" value="Unassembled WGS sequence"/>
</dbReference>
<evidence type="ECO:0000313" key="4">
    <source>
        <dbReference type="EMBL" id="CAK0814340.1"/>
    </source>
</evidence>
<sequence length="299" mass="32716">MRWALCRGSTGPAQSLAVGPLFAECTPPARHRAMVEMPTLTQTQGSLGREVPARVRRVRAGLGAMGESEYSFSLTTFAPSGKLLQIEYALNCVAEGRPALGIKAKNGVVLATEKKMASVLIEDTSVQKVENLSDSVGLVYAGLPPDFRPLLKKGRKEAQMYFTQYREQIPTSQIVRKMAAIMQESTQQGGVRPFGVSLLMAGYDENGPQLFQVDPSGSYFGWKASAIGKNHVNAKSFLEKRFTEDIELEDAIHTAILTLKEGFEEAITAENIEIGVVGEDRKFRVLTPAEVQDYLGEVE</sequence>
<dbReference type="InterPro" id="IPR001353">
    <property type="entry name" value="Proteasome_sua/b"/>
</dbReference>
<dbReference type="InterPro" id="IPR050115">
    <property type="entry name" value="Proteasome_alpha"/>
</dbReference>
<dbReference type="InterPro" id="IPR000426">
    <property type="entry name" value="Proteasome_asu_N"/>
</dbReference>
<protein>
    <recommendedName>
        <fullName evidence="3">Proteasome alpha-type subunits domain-containing protein</fullName>
    </recommendedName>
</protein>
<dbReference type="Pfam" id="PF10584">
    <property type="entry name" value="Proteasome_A_N"/>
    <property type="match status" value="1"/>
</dbReference>
<dbReference type="CDD" id="cd03750">
    <property type="entry name" value="proteasome_alpha_type_2"/>
    <property type="match status" value="1"/>
</dbReference>
<feature type="domain" description="Proteasome alpha-type subunits" evidence="3">
    <location>
        <begin position="70"/>
        <end position="92"/>
    </location>
</feature>
<dbReference type="EMBL" id="CAUYUJ010005614">
    <property type="protein sequence ID" value="CAK0814340.1"/>
    <property type="molecule type" value="Genomic_DNA"/>
</dbReference>
<accession>A0ABN9R682</accession>
<evidence type="ECO:0000259" key="3">
    <source>
        <dbReference type="SMART" id="SM00948"/>
    </source>
</evidence>
<evidence type="ECO:0000313" key="5">
    <source>
        <dbReference type="Proteomes" id="UP001189429"/>
    </source>
</evidence>
<dbReference type="SMART" id="SM00948">
    <property type="entry name" value="Proteasome_A_N"/>
    <property type="match status" value="1"/>
</dbReference>
<gene>
    <name evidence="4" type="ORF">PCOR1329_LOCUS17979</name>
</gene>
<evidence type="ECO:0000256" key="1">
    <source>
        <dbReference type="ARBA" id="ARBA00022942"/>
    </source>
</evidence>
<proteinExistence type="inferred from homology"/>
<keyword evidence="1 2" id="KW-0647">Proteasome</keyword>
<dbReference type="PANTHER" id="PTHR11599">
    <property type="entry name" value="PROTEASOME SUBUNIT ALPHA/BETA"/>
    <property type="match status" value="1"/>
</dbReference>
<dbReference type="PROSITE" id="PS51475">
    <property type="entry name" value="PROTEASOME_ALPHA_2"/>
    <property type="match status" value="1"/>
</dbReference>
<keyword evidence="5" id="KW-1185">Reference proteome</keyword>
<dbReference type="SUPFAM" id="SSF56235">
    <property type="entry name" value="N-terminal nucleophile aminohydrolases (Ntn hydrolases)"/>
    <property type="match status" value="1"/>
</dbReference>
<organism evidence="4 5">
    <name type="scientific">Prorocentrum cordatum</name>
    <dbReference type="NCBI Taxonomy" id="2364126"/>
    <lineage>
        <taxon>Eukaryota</taxon>
        <taxon>Sar</taxon>
        <taxon>Alveolata</taxon>
        <taxon>Dinophyceae</taxon>
        <taxon>Prorocentrales</taxon>
        <taxon>Prorocentraceae</taxon>
        <taxon>Prorocentrum</taxon>
    </lineage>
</organism>
<comment type="caution">
    <text evidence="4">The sequence shown here is derived from an EMBL/GenBank/DDBJ whole genome shotgun (WGS) entry which is preliminary data.</text>
</comment>
<reference evidence="4" key="1">
    <citation type="submission" date="2023-10" db="EMBL/GenBank/DDBJ databases">
        <authorList>
            <person name="Chen Y."/>
            <person name="Shah S."/>
            <person name="Dougan E. K."/>
            <person name="Thang M."/>
            <person name="Chan C."/>
        </authorList>
    </citation>
    <scope>NUCLEOTIDE SEQUENCE [LARGE SCALE GENOMIC DNA]</scope>
</reference>